<keyword evidence="2" id="KW-0378">Hydrolase</keyword>
<evidence type="ECO:0000313" key="5">
    <source>
        <dbReference type="Proteomes" id="UP000285860"/>
    </source>
</evidence>
<dbReference type="InterPro" id="IPR036928">
    <property type="entry name" value="AS_sf"/>
</dbReference>
<sequence length="168" mass="19001">MGGEDIRRDMAAGGEPYMSHVQNLLDRGSAISVYEYWQLNKRKKALQARYNNMWNATKSSSRRPVDVLLVPTMPHTAIPHRTLRYPGYTKLFNMLDYTALSIPTGKASKAFDSAYPGEYEPRNAVDAWNWGLYDVENRDGSSVGLQIVGRRLEEGKVLGVVHQVQQLL</sequence>
<dbReference type="Proteomes" id="UP000285860">
    <property type="component" value="Unassembled WGS sequence"/>
</dbReference>
<dbReference type="VEuPathDB" id="FungiDB:FOIG_11215"/>
<evidence type="ECO:0000256" key="2">
    <source>
        <dbReference type="ARBA" id="ARBA00022801"/>
    </source>
</evidence>
<organism evidence="4 5">
    <name type="scientific">Fusarium oxysporum</name>
    <name type="common">Fusarium vascular wilt</name>
    <dbReference type="NCBI Taxonomy" id="5507"/>
    <lineage>
        <taxon>Eukaryota</taxon>
        <taxon>Fungi</taxon>
        <taxon>Dikarya</taxon>
        <taxon>Ascomycota</taxon>
        <taxon>Pezizomycotina</taxon>
        <taxon>Sordariomycetes</taxon>
        <taxon>Hypocreomycetidae</taxon>
        <taxon>Hypocreales</taxon>
        <taxon>Nectriaceae</taxon>
        <taxon>Fusarium</taxon>
        <taxon>Fusarium oxysporum species complex</taxon>
    </lineage>
</organism>
<dbReference type="AlphaFoldDB" id="A0A420PKT2"/>
<name>A0A420PKT2_FUSOX</name>
<comment type="similarity">
    <text evidence="1">Belongs to the amidase family.</text>
</comment>
<evidence type="ECO:0000259" key="3">
    <source>
        <dbReference type="Pfam" id="PF01425"/>
    </source>
</evidence>
<dbReference type="Pfam" id="PF01425">
    <property type="entry name" value="Amidase"/>
    <property type="match status" value="1"/>
</dbReference>
<dbReference type="VEuPathDB" id="FungiDB:FOC4_g10006464"/>
<feature type="domain" description="Amidase" evidence="3">
    <location>
        <begin position="19"/>
        <end position="158"/>
    </location>
</feature>
<reference evidence="4 5" key="1">
    <citation type="journal article" date="2018" name="Sci. Rep.">
        <title>Characterisation of pathogen-specific regions and novel effector candidates in Fusarium oxysporum f. sp. cepae.</title>
        <authorList>
            <person name="Armitage A.D."/>
            <person name="Taylor A."/>
            <person name="Sobczyk M.K."/>
            <person name="Baxter L."/>
            <person name="Greenfield B.P."/>
            <person name="Bates H.J."/>
            <person name="Wilson F."/>
            <person name="Jackson A.C."/>
            <person name="Ott S."/>
            <person name="Harrison R.J."/>
            <person name="Clarkson J.P."/>
        </authorList>
    </citation>
    <scope>NUCLEOTIDE SEQUENCE [LARGE SCALE GENOMIC DNA]</scope>
    <source>
        <strain evidence="4 5">Fo_A28</strain>
    </source>
</reference>
<dbReference type="Gene3D" id="3.90.1300.10">
    <property type="entry name" value="Amidase signature (AS) domain"/>
    <property type="match status" value="1"/>
</dbReference>
<dbReference type="SUPFAM" id="SSF75304">
    <property type="entry name" value="Amidase signature (AS) enzymes"/>
    <property type="match status" value="1"/>
</dbReference>
<comment type="caution">
    <text evidence="4">The sequence shown here is derived from an EMBL/GenBank/DDBJ whole genome shotgun (WGS) entry which is preliminary data.</text>
</comment>
<evidence type="ECO:0000256" key="1">
    <source>
        <dbReference type="ARBA" id="ARBA00009199"/>
    </source>
</evidence>
<evidence type="ECO:0000313" key="4">
    <source>
        <dbReference type="EMBL" id="RKK93139.1"/>
    </source>
</evidence>
<dbReference type="InterPro" id="IPR023631">
    <property type="entry name" value="Amidase_dom"/>
</dbReference>
<dbReference type="EMBL" id="MRCY01000173">
    <property type="protein sequence ID" value="RKK93139.1"/>
    <property type="molecule type" value="Genomic_DNA"/>
</dbReference>
<gene>
    <name evidence="4" type="ORF">BFJ68_g15656</name>
</gene>
<protein>
    <recommendedName>
        <fullName evidence="3">Amidase domain-containing protein</fullName>
    </recommendedName>
</protein>
<dbReference type="GO" id="GO:0016787">
    <property type="term" value="F:hydrolase activity"/>
    <property type="evidence" value="ECO:0007669"/>
    <property type="project" value="UniProtKB-KW"/>
</dbReference>
<proteinExistence type="inferred from homology"/>
<dbReference type="PANTHER" id="PTHR46072:SF2">
    <property type="entry name" value="AMIDASE (EUROFUNG)"/>
    <property type="match status" value="1"/>
</dbReference>
<dbReference type="PANTHER" id="PTHR46072">
    <property type="entry name" value="AMIDASE-RELATED-RELATED"/>
    <property type="match status" value="1"/>
</dbReference>
<accession>A0A420PKT2</accession>